<feature type="signal peptide" evidence="2">
    <location>
        <begin position="1"/>
        <end position="29"/>
    </location>
</feature>
<dbReference type="RefSeq" id="WP_068267026.1">
    <property type="nucleotide sequence ID" value="NZ_LWSK01000149.1"/>
</dbReference>
<accession>A0A5B1CRF0</accession>
<evidence type="ECO:0008006" key="5">
    <source>
        <dbReference type="Google" id="ProtNLM"/>
    </source>
</evidence>
<dbReference type="OrthoDB" id="289213at2"/>
<dbReference type="EMBL" id="VRLW01000001">
    <property type="protein sequence ID" value="KAA1262545.1"/>
    <property type="molecule type" value="Genomic_DNA"/>
</dbReference>
<evidence type="ECO:0000313" key="3">
    <source>
        <dbReference type="EMBL" id="KAA1262545.1"/>
    </source>
</evidence>
<feature type="chain" id="PRO_5022952446" description="SLA1 homology domain-containing protein" evidence="2">
    <location>
        <begin position="30"/>
        <end position="415"/>
    </location>
</feature>
<organism evidence="3 4">
    <name type="scientific">Rubripirellula obstinata</name>
    <dbReference type="NCBI Taxonomy" id="406547"/>
    <lineage>
        <taxon>Bacteria</taxon>
        <taxon>Pseudomonadati</taxon>
        <taxon>Planctomycetota</taxon>
        <taxon>Planctomycetia</taxon>
        <taxon>Pirellulales</taxon>
        <taxon>Pirellulaceae</taxon>
        <taxon>Rubripirellula</taxon>
    </lineage>
</organism>
<feature type="region of interest" description="Disordered" evidence="1">
    <location>
        <begin position="110"/>
        <end position="129"/>
    </location>
</feature>
<evidence type="ECO:0000313" key="4">
    <source>
        <dbReference type="Proteomes" id="UP000322699"/>
    </source>
</evidence>
<protein>
    <recommendedName>
        <fullName evidence="5">SLA1 homology domain-containing protein</fullName>
    </recommendedName>
</protein>
<dbReference type="Gene3D" id="2.30.30.700">
    <property type="entry name" value="SLA1 homology domain 1"/>
    <property type="match status" value="1"/>
</dbReference>
<keyword evidence="2" id="KW-0732">Signal</keyword>
<proteinExistence type="predicted"/>
<dbReference type="Proteomes" id="UP000322699">
    <property type="component" value="Unassembled WGS sequence"/>
</dbReference>
<name>A0A5B1CRF0_9BACT</name>
<evidence type="ECO:0000256" key="1">
    <source>
        <dbReference type="SAM" id="MobiDB-lite"/>
    </source>
</evidence>
<sequence precursor="true">MFAPFLTRIDRPIILGCAFSFFVAASFHAQTADAESWTDLRGTRTISARMVGLWGDNVLLELGNGRRVSVNLNSLRSDSRIQARRLAKELTAQRAIRIAELNQASIAAAASAPDPLPKPDEAPAYQPPSKDVEVDTFLNQVDQAIAAGHLRAVYDSLPPSYRSDVDELVRLAAAKVDADGYQLIVGALQAAGSALVTHQNWLLSSPRVQAVPESTVSQIRGPLLSLAGLAHATKDTDLFDLDKIRSEPFSQWLGEFDTATCDYLYQTNQELGRSAKRDVEVGSTRERDEIKTTHVKIGSGESESSFTFTKVDGYWVPTSMDQENWSKMVNEWKDKIDQSSGDSLLQPYAGYAQGFNLLLGPLTMAENSNDFHAAIETTAEFLTTNLPPLAALFGVKWDFNPDDRQNNGYYEDIDY</sequence>
<dbReference type="AlphaFoldDB" id="A0A5B1CRF0"/>
<keyword evidence="4" id="KW-1185">Reference proteome</keyword>
<gene>
    <name evidence="3" type="ORF">LF1_51110</name>
</gene>
<comment type="caution">
    <text evidence="3">The sequence shown here is derived from an EMBL/GenBank/DDBJ whole genome shotgun (WGS) entry which is preliminary data.</text>
</comment>
<reference evidence="3 4" key="1">
    <citation type="submission" date="2019-08" db="EMBL/GenBank/DDBJ databases">
        <title>Deep-cultivation of Planctomycetes and their phenomic and genomic characterization uncovers novel biology.</title>
        <authorList>
            <person name="Wiegand S."/>
            <person name="Jogler M."/>
            <person name="Boedeker C."/>
            <person name="Pinto D."/>
            <person name="Vollmers J."/>
            <person name="Rivas-Marin E."/>
            <person name="Kohn T."/>
            <person name="Peeters S.H."/>
            <person name="Heuer A."/>
            <person name="Rast P."/>
            <person name="Oberbeckmann S."/>
            <person name="Bunk B."/>
            <person name="Jeske O."/>
            <person name="Meyerdierks A."/>
            <person name="Storesund J.E."/>
            <person name="Kallscheuer N."/>
            <person name="Luecker S."/>
            <person name="Lage O.M."/>
            <person name="Pohl T."/>
            <person name="Merkel B.J."/>
            <person name="Hornburger P."/>
            <person name="Mueller R.-W."/>
            <person name="Bruemmer F."/>
            <person name="Labrenz M."/>
            <person name="Spormann A.M."/>
            <person name="Op Den Camp H."/>
            <person name="Overmann J."/>
            <person name="Amann R."/>
            <person name="Jetten M.S.M."/>
            <person name="Mascher T."/>
            <person name="Medema M.H."/>
            <person name="Devos D.P."/>
            <person name="Kaster A.-K."/>
            <person name="Ovreas L."/>
            <person name="Rohde M."/>
            <person name="Galperin M.Y."/>
            <person name="Jogler C."/>
        </authorList>
    </citation>
    <scope>NUCLEOTIDE SEQUENCE [LARGE SCALE GENOMIC DNA]</scope>
    <source>
        <strain evidence="3 4">LF1</strain>
    </source>
</reference>
<evidence type="ECO:0000256" key="2">
    <source>
        <dbReference type="SAM" id="SignalP"/>
    </source>
</evidence>